<gene>
    <name evidence="1" type="ORF">MCOL2_05575</name>
</gene>
<proteinExistence type="predicted"/>
<comment type="caution">
    <text evidence="1">The sequence shown here is derived from an EMBL/GenBank/DDBJ whole genome shotgun (WGS) entry which is preliminary data.</text>
</comment>
<sequence length="52" mass="6057">MFDLDYIEDVSQRAYLKRMALDTCIQFLGRSIAQCSFQVRNGDKSLKKRAIL</sequence>
<organism evidence="1 2">
    <name type="scientific">Listeria fleischmannii FSL S10-1203</name>
    <dbReference type="NCBI Taxonomy" id="1265822"/>
    <lineage>
        <taxon>Bacteria</taxon>
        <taxon>Bacillati</taxon>
        <taxon>Bacillota</taxon>
        <taxon>Bacilli</taxon>
        <taxon>Bacillales</taxon>
        <taxon>Listeriaceae</taxon>
        <taxon>Listeria</taxon>
    </lineage>
</organism>
<evidence type="ECO:0000313" key="1">
    <source>
        <dbReference type="EMBL" id="EUJ59547.1"/>
    </source>
</evidence>
<dbReference type="PATRIC" id="fig|1265822.4.peg.1133"/>
<evidence type="ECO:0000313" key="2">
    <source>
        <dbReference type="Proteomes" id="UP000019241"/>
    </source>
</evidence>
<name>W7DGH6_9LIST</name>
<dbReference type="AlphaFoldDB" id="W7DGH6"/>
<dbReference type="Proteomes" id="UP000019241">
    <property type="component" value="Unassembled WGS sequence"/>
</dbReference>
<protein>
    <submittedName>
        <fullName evidence="1">Phage portal protein, HK97 family</fullName>
    </submittedName>
</protein>
<reference evidence="1 2" key="1">
    <citation type="submission" date="2012-12" db="EMBL/GenBank/DDBJ databases">
        <title>Novel taxa of Listeriaceae from agricultural environments in the United States.</title>
        <authorList>
            <person name="den Bakker H.C."/>
            <person name="Allred A."/>
            <person name="Warchocki S."/>
            <person name="Wright E.M."/>
            <person name="Burrell A."/>
            <person name="Nightingale K.K."/>
            <person name="Kephart D."/>
            <person name="Wiedmann M."/>
        </authorList>
    </citation>
    <scope>NUCLEOTIDE SEQUENCE [LARGE SCALE GENOMIC DNA]</scope>
    <source>
        <strain evidence="1 2">FSL S10-1203</strain>
    </source>
</reference>
<accession>W7DGH6</accession>
<dbReference type="EMBL" id="AODM01000016">
    <property type="protein sequence ID" value="EUJ59547.1"/>
    <property type="molecule type" value="Genomic_DNA"/>
</dbReference>